<dbReference type="Gene3D" id="1.25.40.10">
    <property type="entry name" value="Tetratricopeptide repeat domain"/>
    <property type="match status" value="2"/>
</dbReference>
<dbReference type="EC" id="2.4.1.-" evidence="2"/>
<organism evidence="2 4">
    <name type="scientific">Anaerotruncus colihominis</name>
    <dbReference type="NCBI Taxonomy" id="169435"/>
    <lineage>
        <taxon>Bacteria</taxon>
        <taxon>Bacillati</taxon>
        <taxon>Bacillota</taxon>
        <taxon>Clostridia</taxon>
        <taxon>Eubacteriales</taxon>
        <taxon>Oscillospiraceae</taxon>
        <taxon>Anaerotruncus</taxon>
    </lineage>
</organism>
<dbReference type="AlphaFoldDB" id="A0A174Q252"/>
<dbReference type="InterPro" id="IPR001173">
    <property type="entry name" value="Glyco_trans_2-like"/>
</dbReference>
<dbReference type="Gene3D" id="3.90.550.10">
    <property type="entry name" value="Spore Coat Polysaccharide Biosynthesis Protein SpsA, Chain A"/>
    <property type="match status" value="1"/>
</dbReference>
<evidence type="ECO:0000313" key="4">
    <source>
        <dbReference type="Proteomes" id="UP000095765"/>
    </source>
</evidence>
<dbReference type="Pfam" id="PF00535">
    <property type="entry name" value="Glycos_transf_2"/>
    <property type="match status" value="1"/>
</dbReference>
<dbReference type="CDD" id="cd02511">
    <property type="entry name" value="Beta4Glucosyltransferase"/>
    <property type="match status" value="1"/>
</dbReference>
<evidence type="ECO:0000313" key="3">
    <source>
        <dbReference type="EMBL" id="RGE65406.1"/>
    </source>
</evidence>
<keyword evidence="2" id="KW-0808">Transferase</keyword>
<dbReference type="SUPFAM" id="SSF53448">
    <property type="entry name" value="Nucleotide-diphospho-sugar transferases"/>
    <property type="match status" value="1"/>
</dbReference>
<dbReference type="PANTHER" id="PTHR43630:SF2">
    <property type="entry name" value="GLYCOSYLTRANSFERASE"/>
    <property type="match status" value="1"/>
</dbReference>
<name>A0A174Q252_9FIRM</name>
<dbReference type="GO" id="GO:0016757">
    <property type="term" value="F:glycosyltransferase activity"/>
    <property type="evidence" value="ECO:0007669"/>
    <property type="project" value="UniProtKB-KW"/>
</dbReference>
<gene>
    <name evidence="2" type="primary">sunS_1</name>
    <name evidence="3" type="ORF">DXC40_16750</name>
    <name evidence="2" type="ORF">ERS852551_01499</name>
</gene>
<accession>A0A174Q252</accession>
<dbReference type="Proteomes" id="UP000095765">
    <property type="component" value="Unassembled WGS sequence"/>
</dbReference>
<feature type="domain" description="Glycosyltransferase 2-like" evidence="1">
    <location>
        <begin position="5"/>
        <end position="117"/>
    </location>
</feature>
<protein>
    <submittedName>
        <fullName evidence="3">Glycosyltransferase family 2 protein</fullName>
    </submittedName>
    <submittedName>
        <fullName evidence="2">SPBc2 prophage-derived glycosyltransferase SunS</fullName>
        <ecNumber evidence="2">2.4.1.-</ecNumber>
    </submittedName>
</protein>
<dbReference type="PANTHER" id="PTHR43630">
    <property type="entry name" value="POLY-BETA-1,6-N-ACETYL-D-GLUCOSAMINE SYNTHASE"/>
    <property type="match status" value="1"/>
</dbReference>
<reference evidence="2 4" key="1">
    <citation type="submission" date="2015-09" db="EMBL/GenBank/DDBJ databases">
        <authorList>
            <consortium name="Pathogen Informatics"/>
        </authorList>
    </citation>
    <scope>NUCLEOTIDE SEQUENCE [LARGE SCALE GENOMIC DNA]</scope>
    <source>
        <strain evidence="2 4">2789STDY5834939</strain>
    </source>
</reference>
<dbReference type="InterPro" id="IPR029044">
    <property type="entry name" value="Nucleotide-diphossugar_trans"/>
</dbReference>
<dbReference type="Proteomes" id="UP000260828">
    <property type="component" value="Unassembled WGS sequence"/>
</dbReference>
<keyword evidence="2" id="KW-0328">Glycosyltransferase</keyword>
<evidence type="ECO:0000259" key="1">
    <source>
        <dbReference type="Pfam" id="PF00535"/>
    </source>
</evidence>
<dbReference type="RefSeq" id="WP_055244856.1">
    <property type="nucleotide sequence ID" value="NZ_CABIWA010000012.1"/>
</dbReference>
<dbReference type="OrthoDB" id="9815923at2"/>
<reference evidence="3 5" key="2">
    <citation type="submission" date="2018-08" db="EMBL/GenBank/DDBJ databases">
        <title>A genome reference for cultivated species of the human gut microbiota.</title>
        <authorList>
            <person name="Zou Y."/>
            <person name="Xue W."/>
            <person name="Luo G."/>
        </authorList>
    </citation>
    <scope>NUCLEOTIDE SEQUENCE [LARGE SCALE GENOMIC DNA]</scope>
    <source>
        <strain evidence="3 5">TF05-12AC</strain>
    </source>
</reference>
<dbReference type="SUPFAM" id="SSF81901">
    <property type="entry name" value="HCP-like"/>
    <property type="match status" value="1"/>
</dbReference>
<proteinExistence type="predicted"/>
<evidence type="ECO:0000313" key="5">
    <source>
        <dbReference type="Proteomes" id="UP000260828"/>
    </source>
</evidence>
<dbReference type="EMBL" id="CZBE01000009">
    <property type="protein sequence ID" value="CUP65931.1"/>
    <property type="molecule type" value="Genomic_DNA"/>
</dbReference>
<sequence length="357" mass="40328">MITISLCMIVKNESEVLARCLDSVRDAVDEIIIIDTGSDDNTREIARRYTDHVYDFEWIDDFSAARNYSFSKASMDYCMWLDADDMLAPEARAALCALKATLDPSVAVVMMKYDTAFDASGRAALSYYRERLIRRGAGMFWTGAIHEAIAPAGKVLHTDIAVSHCKLRAGDPDRNLRIFEKLIARGQPLCPREQFYYARELFWHGQYEKAAQVLRTFLDGGQGWIENNIEACRQLAACLHQLGDKSGALRALLRSLEYDAPRAELCCDIGAHFLERQAYHQAIFWYRTAASCKRCDATGAFVCADCYDYIPFLQLCVCFDRLGDHSRAKGYNNLAAVVRPDSEAVLHNRSYFARIGV</sequence>
<dbReference type="InterPro" id="IPR011990">
    <property type="entry name" value="TPR-like_helical_dom_sf"/>
</dbReference>
<evidence type="ECO:0000313" key="2">
    <source>
        <dbReference type="EMBL" id="CUP65931.1"/>
    </source>
</evidence>
<dbReference type="EMBL" id="QVME01000013">
    <property type="protein sequence ID" value="RGE65406.1"/>
    <property type="molecule type" value="Genomic_DNA"/>
</dbReference>